<dbReference type="NCBIfam" id="TIGR01325">
    <property type="entry name" value="O_suc_HS_sulf"/>
    <property type="match status" value="1"/>
</dbReference>
<dbReference type="PANTHER" id="PTHR11808:SF80">
    <property type="entry name" value="CYSTATHIONINE GAMMA-LYASE"/>
    <property type="match status" value="1"/>
</dbReference>
<dbReference type="GO" id="GO:0019346">
    <property type="term" value="P:transsulfuration"/>
    <property type="evidence" value="ECO:0007669"/>
    <property type="project" value="InterPro"/>
</dbReference>
<keyword evidence="7" id="KW-1185">Reference proteome</keyword>
<dbReference type="EMBL" id="NDXW01000001">
    <property type="protein sequence ID" value="RDH44414.1"/>
    <property type="molecule type" value="Genomic_DNA"/>
</dbReference>
<comment type="catalytic activity">
    <reaction evidence="3">
        <text>O-succinyl-L-homoserine + hydrogen sulfide = L-homocysteine + succinate</text>
        <dbReference type="Rhea" id="RHEA:27826"/>
        <dbReference type="ChEBI" id="CHEBI:29919"/>
        <dbReference type="ChEBI" id="CHEBI:30031"/>
        <dbReference type="ChEBI" id="CHEBI:57661"/>
        <dbReference type="ChEBI" id="CHEBI:58199"/>
    </reaction>
</comment>
<dbReference type="GO" id="GO:0005737">
    <property type="term" value="C:cytoplasm"/>
    <property type="evidence" value="ECO:0007669"/>
    <property type="project" value="TreeGrafter"/>
</dbReference>
<comment type="cofactor">
    <cofactor evidence="1 3 5">
        <name>pyridoxal 5'-phosphate</name>
        <dbReference type="ChEBI" id="CHEBI:597326"/>
    </cofactor>
</comment>
<dbReference type="GO" id="GO:0030170">
    <property type="term" value="F:pyridoxal phosphate binding"/>
    <property type="evidence" value="ECO:0007669"/>
    <property type="project" value="UniProtKB-UniRule"/>
</dbReference>
<proteinExistence type="inferred from homology"/>
<comment type="function">
    <text evidence="3">Catalyzes the formation of L-homocysteine from O-succinyl-L-homoserine (OSHS) and hydrogen sulfide.</text>
</comment>
<dbReference type="InterPro" id="IPR006234">
    <property type="entry name" value="O-succ-hSer_sulfhydrylase"/>
</dbReference>
<dbReference type="Gene3D" id="3.40.640.10">
    <property type="entry name" value="Type I PLP-dependent aspartate aminotransferase-like (Major domain)"/>
    <property type="match status" value="1"/>
</dbReference>
<keyword evidence="2 3" id="KW-0663">Pyridoxal phosphate</keyword>
<protein>
    <recommendedName>
        <fullName evidence="3">O-succinylhomoserine sulfhydrylase</fullName>
        <shortName evidence="3">OSH sulfhydrylase</shortName>
        <shortName evidence="3">OSHS sulfhydrylase</shortName>
        <ecNumber evidence="3">2.5.1.-</ecNumber>
    </recommendedName>
</protein>
<evidence type="ECO:0000256" key="3">
    <source>
        <dbReference type="HAMAP-Rule" id="MF_02056"/>
    </source>
</evidence>
<dbReference type="FunFam" id="3.40.640.10:FF:000046">
    <property type="entry name" value="Cystathionine gamma-lyase"/>
    <property type="match status" value="1"/>
</dbReference>
<name>A0A4P9VPV8_9GAMM</name>
<dbReference type="HAMAP" id="MF_02056">
    <property type="entry name" value="MetZ"/>
    <property type="match status" value="1"/>
</dbReference>
<dbReference type="Pfam" id="PF01053">
    <property type="entry name" value="Cys_Met_Meta_PP"/>
    <property type="match status" value="1"/>
</dbReference>
<dbReference type="CDD" id="cd00614">
    <property type="entry name" value="CGS_like"/>
    <property type="match status" value="1"/>
</dbReference>
<dbReference type="PROSITE" id="PS00868">
    <property type="entry name" value="CYS_MET_METAB_PP"/>
    <property type="match status" value="1"/>
</dbReference>
<gene>
    <name evidence="3" type="primary">metZ</name>
    <name evidence="6" type="ORF">B9G39_13745</name>
</gene>
<evidence type="ECO:0000313" key="7">
    <source>
        <dbReference type="Proteomes" id="UP000257039"/>
    </source>
</evidence>
<keyword evidence="3" id="KW-0808">Transferase</keyword>
<sequence>MSKYDYLGERYQFDYSATELATQAIRMGHQRSPEMEHAEPMYMTSSYVFNSAAEAAACFAGDIPGNVYSRYTNPTVHLFESRIAALEGGERAVATASGMAAILSVCMSLLKAGDHVVCSRSVFGTTTTIFSKYLARFGVTTDFVPLTDLARWQEAIKPETKMLFLETPSNPLSEVADLSALSQLSKANDCLLVVDNCFCTPIIQQPLKLGADIVVHSATKFLDGQGRCVGGVVVGPDKLLEEIHIYMRAAGPSMSPFNAWVFLKGLETLSLRMNAHCDNALALAQWLNAQPEIEHVFYAGLESHPQHALAKQQQKKFGGVLAFRVKGGQEEAWRFIDATRVVSLTANLGDAKTTITHPATTTHCRLTAEDKAQAGISDNLIRVAVGLEDINDLITDMQRGIDAIK</sequence>
<evidence type="ECO:0000256" key="4">
    <source>
        <dbReference type="PIRSR" id="PIRSR001434-2"/>
    </source>
</evidence>
<comment type="caution">
    <text evidence="6">The sequence shown here is derived from an EMBL/GenBank/DDBJ whole genome shotgun (WGS) entry which is preliminary data.</text>
</comment>
<dbReference type="GO" id="GO:0016765">
    <property type="term" value="F:transferase activity, transferring alkyl or aryl (other than methyl) groups"/>
    <property type="evidence" value="ECO:0007669"/>
    <property type="project" value="UniProtKB-UniRule"/>
</dbReference>
<dbReference type="Proteomes" id="UP000257039">
    <property type="component" value="Unassembled WGS sequence"/>
</dbReference>
<dbReference type="GO" id="GO:0016846">
    <property type="term" value="F:carbon-sulfur lyase activity"/>
    <property type="evidence" value="ECO:0007669"/>
    <property type="project" value="TreeGrafter"/>
</dbReference>
<keyword evidence="3" id="KW-0028">Amino-acid biosynthesis</keyword>
<dbReference type="GO" id="GO:0071266">
    <property type="term" value="P:'de novo' L-methionine biosynthetic process"/>
    <property type="evidence" value="ECO:0007669"/>
    <property type="project" value="UniProtKB-UniRule"/>
</dbReference>
<dbReference type="AlphaFoldDB" id="A0A4P9VPV8"/>
<dbReference type="PANTHER" id="PTHR11808">
    <property type="entry name" value="TRANS-SULFURATION ENZYME FAMILY MEMBER"/>
    <property type="match status" value="1"/>
</dbReference>
<evidence type="ECO:0000256" key="2">
    <source>
        <dbReference type="ARBA" id="ARBA00022898"/>
    </source>
</evidence>
<dbReference type="UniPathway" id="UPA00051">
    <property type="reaction ID" value="UER00449"/>
</dbReference>
<feature type="modified residue" description="N6-(pyridoxal phosphate)lysine" evidence="3 4">
    <location>
        <position position="220"/>
    </location>
</feature>
<dbReference type="SUPFAM" id="SSF53383">
    <property type="entry name" value="PLP-dependent transferases"/>
    <property type="match status" value="1"/>
</dbReference>
<evidence type="ECO:0000256" key="5">
    <source>
        <dbReference type="RuleBase" id="RU362118"/>
    </source>
</evidence>
<comment type="similarity">
    <text evidence="3">Belongs to the trans-sulfuration enzymes family. MetZ subfamily.</text>
</comment>
<dbReference type="FunFam" id="3.90.1150.10:FF:000033">
    <property type="entry name" value="Cystathionine gamma-synthase"/>
    <property type="match status" value="1"/>
</dbReference>
<dbReference type="InterPro" id="IPR015421">
    <property type="entry name" value="PyrdxlP-dep_Trfase_major"/>
</dbReference>
<accession>A0A4P9VPV8</accession>
<evidence type="ECO:0000256" key="1">
    <source>
        <dbReference type="ARBA" id="ARBA00001933"/>
    </source>
</evidence>
<dbReference type="InterPro" id="IPR015422">
    <property type="entry name" value="PyrdxlP-dep_Trfase_small"/>
</dbReference>
<reference evidence="6 7" key="1">
    <citation type="submission" date="2017-04" db="EMBL/GenBank/DDBJ databases">
        <title>Draft genome sequence of Zooshikella ganghwensis VG4 isolated from Red Sea sediments.</title>
        <authorList>
            <person name="Rehman Z."/>
            <person name="Alam I."/>
            <person name="Kamau A."/>
            <person name="Bajic V."/>
            <person name="Leiknes T."/>
        </authorList>
    </citation>
    <scope>NUCLEOTIDE SEQUENCE [LARGE SCALE GENOMIC DNA]</scope>
    <source>
        <strain evidence="6 7">VG4</strain>
    </source>
</reference>
<dbReference type="NCBIfam" id="NF006003">
    <property type="entry name" value="PRK08133.1"/>
    <property type="match status" value="1"/>
</dbReference>
<dbReference type="InterPro" id="IPR000277">
    <property type="entry name" value="Cys/Met-Metab_PyrdxlP-dep_enz"/>
</dbReference>
<dbReference type="InterPro" id="IPR015424">
    <property type="entry name" value="PyrdxlP-dep_Trfase"/>
</dbReference>
<organism evidence="6 7">
    <name type="scientific">Zooshikella ganghwensis</name>
    <dbReference type="NCBI Taxonomy" id="202772"/>
    <lineage>
        <taxon>Bacteria</taxon>
        <taxon>Pseudomonadati</taxon>
        <taxon>Pseudomonadota</taxon>
        <taxon>Gammaproteobacteria</taxon>
        <taxon>Oceanospirillales</taxon>
        <taxon>Zooshikellaceae</taxon>
        <taxon>Zooshikella</taxon>
    </lineage>
</organism>
<dbReference type="InterPro" id="IPR054542">
    <property type="entry name" value="Cys_met_metab_PP"/>
</dbReference>
<dbReference type="RefSeq" id="WP_094787570.1">
    <property type="nucleotide sequence ID" value="NZ_NDXW01000001.1"/>
</dbReference>
<dbReference type="EC" id="2.5.1.-" evidence="3"/>
<dbReference type="GO" id="GO:0071268">
    <property type="term" value="P:homocysteine biosynthetic process"/>
    <property type="evidence" value="ECO:0007669"/>
    <property type="project" value="InterPro"/>
</dbReference>
<dbReference type="Gene3D" id="3.90.1150.10">
    <property type="entry name" value="Aspartate Aminotransferase, domain 1"/>
    <property type="match status" value="1"/>
</dbReference>
<keyword evidence="3" id="KW-0486">Methionine biosynthesis</keyword>
<evidence type="ECO:0000313" key="6">
    <source>
        <dbReference type="EMBL" id="RDH44414.1"/>
    </source>
</evidence>
<comment type="subunit">
    <text evidence="3">Homotetramer.</text>
</comment>
<dbReference type="PIRSF" id="PIRSF001434">
    <property type="entry name" value="CGS"/>
    <property type="match status" value="1"/>
</dbReference>
<comment type="pathway">
    <text evidence="3">Amino-acid biosynthesis; L-methionine biosynthesis via de novo pathway; L-homocysteine from O-succinyl-L-homoserine: step 1/1.</text>
</comment>